<evidence type="ECO:0000313" key="1">
    <source>
        <dbReference type="EMBL" id="KDR52675.1"/>
    </source>
</evidence>
<keyword evidence="2" id="KW-1185">Reference proteome</keyword>
<evidence type="ECO:0000313" key="2">
    <source>
        <dbReference type="Proteomes" id="UP000027442"/>
    </source>
</evidence>
<name>A0A069QIQ3_HOYLO</name>
<dbReference type="RefSeq" id="WP_018966946.1">
    <property type="nucleotide sequence ID" value="NZ_KB899212.1"/>
</dbReference>
<dbReference type="Proteomes" id="UP000027442">
    <property type="component" value="Unassembled WGS sequence"/>
</dbReference>
<dbReference type="AlphaFoldDB" id="A0A069QIQ3"/>
<gene>
    <name evidence="1" type="ORF">HMPREF1991_01253</name>
</gene>
<dbReference type="PATRIC" id="fig|1122985.7.peg.1300"/>
<evidence type="ECO:0008006" key="3">
    <source>
        <dbReference type="Google" id="ProtNLM"/>
    </source>
</evidence>
<accession>A0A069QIQ3</accession>
<dbReference type="EMBL" id="JNGW01000048">
    <property type="protein sequence ID" value="KDR52675.1"/>
    <property type="molecule type" value="Genomic_DNA"/>
</dbReference>
<organism evidence="1 2">
    <name type="scientific">Hoylesella loescheii DSM 19665 = JCM 12249 = ATCC 15930</name>
    <dbReference type="NCBI Taxonomy" id="1122985"/>
    <lineage>
        <taxon>Bacteria</taxon>
        <taxon>Pseudomonadati</taxon>
        <taxon>Bacteroidota</taxon>
        <taxon>Bacteroidia</taxon>
        <taxon>Bacteroidales</taxon>
        <taxon>Prevotellaceae</taxon>
        <taxon>Hoylesella</taxon>
    </lineage>
</organism>
<comment type="caution">
    <text evidence="1">The sequence shown here is derived from an EMBL/GenBank/DDBJ whole genome shotgun (WGS) entry which is preliminary data.</text>
</comment>
<reference evidence="1 2" key="1">
    <citation type="submission" date="2013-08" db="EMBL/GenBank/DDBJ databases">
        <authorList>
            <person name="Weinstock G."/>
            <person name="Sodergren E."/>
            <person name="Wylie T."/>
            <person name="Fulton L."/>
            <person name="Fulton R."/>
            <person name="Fronick C."/>
            <person name="O'Laughlin M."/>
            <person name="Godfrey J."/>
            <person name="Miner T."/>
            <person name="Herter B."/>
            <person name="Appelbaum E."/>
            <person name="Cordes M."/>
            <person name="Lek S."/>
            <person name="Wollam A."/>
            <person name="Pepin K.H."/>
            <person name="Palsikar V.B."/>
            <person name="Mitreva M."/>
            <person name="Wilson R.K."/>
        </authorList>
    </citation>
    <scope>NUCLEOTIDE SEQUENCE [LARGE SCALE GENOMIC DNA]</scope>
    <source>
        <strain evidence="1 2">ATCC 15930</strain>
    </source>
</reference>
<dbReference type="HOGENOM" id="CLU_1413955_0_0_10"/>
<proteinExistence type="predicted"/>
<sequence>MDIQQLFDRYLALSEARRKGYTESLGLPDPEATQKMEFAAGTPLPALLVCIYNKVSGTPRQCKREDFIDFIPGFRLPHLREWSAAYEALKLVHGAEWLPLLHDGERGYYAINRTTDEVAITFLDEFAFIDTVSLNSVNFMQTLVANYERKVYSVDRYGLLDFDERREGEVAREINPDVDYWMEE</sequence>
<protein>
    <recommendedName>
        <fullName evidence="3">Knr4/Smi1-like domain-containing protein</fullName>
    </recommendedName>
</protein>